<keyword evidence="1" id="KW-1133">Transmembrane helix</keyword>
<dbReference type="Proteomes" id="UP000632377">
    <property type="component" value="Unassembled WGS sequence"/>
</dbReference>
<keyword evidence="3" id="KW-1185">Reference proteome</keyword>
<evidence type="ECO:0000313" key="3">
    <source>
        <dbReference type="Proteomes" id="UP000632377"/>
    </source>
</evidence>
<feature type="transmembrane region" description="Helical" evidence="1">
    <location>
        <begin position="20"/>
        <end position="42"/>
    </location>
</feature>
<gene>
    <name evidence="2" type="ORF">JK636_10695</name>
</gene>
<keyword evidence="1" id="KW-0472">Membrane</keyword>
<dbReference type="EMBL" id="JAESWC010000004">
    <property type="protein sequence ID" value="MBL4936227.1"/>
    <property type="molecule type" value="Genomic_DNA"/>
</dbReference>
<evidence type="ECO:0008006" key="4">
    <source>
        <dbReference type="Google" id="ProtNLM"/>
    </source>
</evidence>
<reference evidence="2 3" key="1">
    <citation type="submission" date="2021-01" db="EMBL/GenBank/DDBJ databases">
        <title>Genome public.</title>
        <authorList>
            <person name="Liu C."/>
            <person name="Sun Q."/>
        </authorList>
    </citation>
    <scope>NUCLEOTIDE SEQUENCE [LARGE SCALE GENOMIC DNA]</scope>
    <source>
        <strain evidence="2 3">YIM B02515</strain>
    </source>
</reference>
<accession>A0ABS1TA60</accession>
<organism evidence="2 3">
    <name type="scientific">Clostridium rhizosphaerae</name>
    <dbReference type="NCBI Taxonomy" id="2803861"/>
    <lineage>
        <taxon>Bacteria</taxon>
        <taxon>Bacillati</taxon>
        <taxon>Bacillota</taxon>
        <taxon>Clostridia</taxon>
        <taxon>Eubacteriales</taxon>
        <taxon>Clostridiaceae</taxon>
        <taxon>Clostridium</taxon>
    </lineage>
</organism>
<evidence type="ECO:0000256" key="1">
    <source>
        <dbReference type="SAM" id="Phobius"/>
    </source>
</evidence>
<comment type="caution">
    <text evidence="2">The sequence shown here is derived from an EMBL/GenBank/DDBJ whole genome shotgun (WGS) entry which is preliminary data.</text>
</comment>
<protein>
    <recommendedName>
        <fullName evidence="4">Extracellular solute-binding protein</fullName>
    </recommendedName>
</protein>
<dbReference type="RefSeq" id="WP_202748926.1">
    <property type="nucleotide sequence ID" value="NZ_JAESWC010000004.1"/>
</dbReference>
<name>A0ABS1TA60_9CLOT</name>
<sequence>MVDLKKMSRKEKIEYIWDYYKIHIIATMIAILAVSSFIYSYVTKVEYVFNLTILCNDMDENARVNLEKQITNYVVGKGEKRKQAAVEVMPITDTGNSSPMTAQYMQKFMVKLAAGEIDLVIFDRSMLETYTKQEALVKLDDIVNDKSVQGVSDNTKGVYAVEADNIKILKDVGFNTKDKLVGIISSGKQKEKAVSVLKWMINK</sequence>
<proteinExistence type="predicted"/>
<evidence type="ECO:0000313" key="2">
    <source>
        <dbReference type="EMBL" id="MBL4936227.1"/>
    </source>
</evidence>
<dbReference type="Gene3D" id="3.40.190.10">
    <property type="entry name" value="Periplasmic binding protein-like II"/>
    <property type="match status" value="1"/>
</dbReference>
<keyword evidence="1" id="KW-0812">Transmembrane</keyword>